<comment type="caution">
    <text evidence="1">The sequence shown here is derived from an EMBL/GenBank/DDBJ whole genome shotgun (WGS) entry which is preliminary data.</text>
</comment>
<dbReference type="Proteomes" id="UP000789405">
    <property type="component" value="Unassembled WGS sequence"/>
</dbReference>
<name>A0A9N9K9C2_9GLOM</name>
<dbReference type="EMBL" id="CAJVPY010056561">
    <property type="protein sequence ID" value="CAG8818454.1"/>
    <property type="molecule type" value="Genomic_DNA"/>
</dbReference>
<proteinExistence type="predicted"/>
<protein>
    <submittedName>
        <fullName evidence="1">23235_t:CDS:1</fullName>
    </submittedName>
</protein>
<reference evidence="1" key="1">
    <citation type="submission" date="2021-06" db="EMBL/GenBank/DDBJ databases">
        <authorList>
            <person name="Kallberg Y."/>
            <person name="Tangrot J."/>
            <person name="Rosling A."/>
        </authorList>
    </citation>
    <scope>NUCLEOTIDE SEQUENCE</scope>
    <source>
        <strain evidence="1">MA453B</strain>
    </source>
</reference>
<evidence type="ECO:0000313" key="2">
    <source>
        <dbReference type="Proteomes" id="UP000789405"/>
    </source>
</evidence>
<dbReference type="OrthoDB" id="2447160at2759"/>
<gene>
    <name evidence="1" type="ORF">DERYTH_LOCUS26626</name>
</gene>
<evidence type="ECO:0000313" key="1">
    <source>
        <dbReference type="EMBL" id="CAG8818454.1"/>
    </source>
</evidence>
<dbReference type="AlphaFoldDB" id="A0A9N9K9C2"/>
<feature type="non-terminal residue" evidence="1">
    <location>
        <position position="173"/>
    </location>
</feature>
<accession>A0A9N9K9C2</accession>
<organism evidence="1 2">
    <name type="scientific">Dentiscutata erythropus</name>
    <dbReference type="NCBI Taxonomy" id="1348616"/>
    <lineage>
        <taxon>Eukaryota</taxon>
        <taxon>Fungi</taxon>
        <taxon>Fungi incertae sedis</taxon>
        <taxon>Mucoromycota</taxon>
        <taxon>Glomeromycotina</taxon>
        <taxon>Glomeromycetes</taxon>
        <taxon>Diversisporales</taxon>
        <taxon>Gigasporaceae</taxon>
        <taxon>Dentiscutata</taxon>
    </lineage>
</organism>
<sequence>GLKNNKITNVKNSIESFLLKAGLSKRAINLLSNFGYITNDYHNCHQTRLPTITSNSKICHIATTLINSMSNVLKIPFISSNNFSVFKSGLISVSHLNNALSNELRNNLISCNSCKLEWNNISDIITFLAESLIESLLVHIYDGTFENQHMRNFNNTKLIDFTSFDLKTTDNYL</sequence>
<keyword evidence="2" id="KW-1185">Reference proteome</keyword>